<dbReference type="AlphaFoldDB" id="A0A1G6Q5X8"/>
<protein>
    <submittedName>
        <fullName evidence="1">Uncharacterized protein</fullName>
    </submittedName>
</protein>
<dbReference type="Proteomes" id="UP000199467">
    <property type="component" value="Unassembled WGS sequence"/>
</dbReference>
<reference evidence="2" key="1">
    <citation type="submission" date="2016-10" db="EMBL/GenBank/DDBJ databases">
        <authorList>
            <person name="Varghese N."/>
            <person name="Submissions S."/>
        </authorList>
    </citation>
    <scope>NUCLEOTIDE SEQUENCE [LARGE SCALE GENOMIC DNA]</scope>
    <source>
        <strain evidence="2">DSM 26382</strain>
    </source>
</reference>
<name>A0A1G6Q5X8_9GAMM</name>
<sequence length="143" mass="15569">MSGVEEAAQQGFTHVRTSAGWVPLEAWTYEKREGLVLDQARLLGEPRPLSTLGNLASDGEGHGCARDVWELAIMKRPHGVRVSFSNYAGTGRARHMLSTWPRISEHLHKLGLPAQDTLLIEAGITGGGEFTIQALGVTIRTLK</sequence>
<dbReference type="RefSeq" id="WP_050412939.1">
    <property type="nucleotide sequence ID" value="NZ_FMZQ01000007.1"/>
</dbReference>
<gene>
    <name evidence="1" type="ORF">SAMN05216576_107254</name>
</gene>
<organism evidence="1 2">
    <name type="scientific">Ectopseudomonas chengduensis</name>
    <dbReference type="NCBI Taxonomy" id="489632"/>
    <lineage>
        <taxon>Bacteria</taxon>
        <taxon>Pseudomonadati</taxon>
        <taxon>Pseudomonadota</taxon>
        <taxon>Gammaproteobacteria</taxon>
        <taxon>Pseudomonadales</taxon>
        <taxon>Pseudomonadaceae</taxon>
        <taxon>Ectopseudomonas</taxon>
    </lineage>
</organism>
<accession>A0A1G6Q5X8</accession>
<keyword evidence="2" id="KW-1185">Reference proteome</keyword>
<proteinExistence type="predicted"/>
<evidence type="ECO:0000313" key="1">
    <source>
        <dbReference type="EMBL" id="SDC87324.1"/>
    </source>
</evidence>
<dbReference type="EMBL" id="FMZQ01000007">
    <property type="protein sequence ID" value="SDC87324.1"/>
    <property type="molecule type" value="Genomic_DNA"/>
</dbReference>
<evidence type="ECO:0000313" key="2">
    <source>
        <dbReference type="Proteomes" id="UP000199467"/>
    </source>
</evidence>